<gene>
    <name evidence="3" type="ORF">C7957_101202</name>
    <name evidence="2" type="ORF">C8C76_11638</name>
</gene>
<dbReference type="Pfam" id="PF18849">
    <property type="entry name" value="baeRF_family7"/>
    <property type="match status" value="1"/>
</dbReference>
<dbReference type="InterPro" id="IPR040837">
    <property type="entry name" value="Bact_RF_family7"/>
</dbReference>
<proteinExistence type="predicted"/>
<feature type="coiled-coil region" evidence="1">
    <location>
        <begin position="28"/>
        <end position="55"/>
    </location>
</feature>
<protein>
    <submittedName>
        <fullName evidence="2">Uncharacterized protein</fullName>
    </submittedName>
</protein>
<dbReference type="Proteomes" id="UP000244089">
    <property type="component" value="Unassembled WGS sequence"/>
</dbReference>
<accession>A0A2T5RJ59</accession>
<evidence type="ECO:0000313" key="5">
    <source>
        <dbReference type="Proteomes" id="UP000295176"/>
    </source>
</evidence>
<dbReference type="EMBL" id="QAXS01000016">
    <property type="protein sequence ID" value="PTV98509.1"/>
    <property type="molecule type" value="Genomic_DNA"/>
</dbReference>
<evidence type="ECO:0000313" key="3">
    <source>
        <dbReference type="EMBL" id="TDQ06166.1"/>
    </source>
</evidence>
<evidence type="ECO:0000256" key="1">
    <source>
        <dbReference type="SAM" id="Coils"/>
    </source>
</evidence>
<dbReference type="Proteomes" id="UP000295176">
    <property type="component" value="Unassembled WGS sequence"/>
</dbReference>
<comment type="caution">
    <text evidence="2">The sequence shown here is derived from an EMBL/GenBank/DDBJ whole genome shotgun (WGS) entry which is preliminary data.</text>
</comment>
<evidence type="ECO:0000313" key="4">
    <source>
        <dbReference type="Proteomes" id="UP000244089"/>
    </source>
</evidence>
<organism evidence="2 4">
    <name type="scientific">Halanaerobium saccharolyticum</name>
    <dbReference type="NCBI Taxonomy" id="43595"/>
    <lineage>
        <taxon>Bacteria</taxon>
        <taxon>Bacillati</taxon>
        <taxon>Bacillota</taxon>
        <taxon>Clostridia</taxon>
        <taxon>Halanaerobiales</taxon>
        <taxon>Halanaerobiaceae</taxon>
        <taxon>Halanaerobium</taxon>
    </lineage>
</organism>
<dbReference type="AlphaFoldDB" id="A0A2T5RJ59"/>
<dbReference type="OrthoDB" id="4393931at2"/>
<keyword evidence="1" id="KW-0175">Coiled coil</keyword>
<reference evidence="2 4" key="1">
    <citation type="submission" date="2018-04" db="EMBL/GenBank/DDBJ databases">
        <title>Subsurface microbial communities from deep shales in Ohio and West Virginia, USA.</title>
        <authorList>
            <person name="Wrighton K."/>
        </authorList>
    </citation>
    <scope>NUCLEOTIDE SEQUENCE [LARGE SCALE GENOMIC DNA]</scope>
    <source>
        <strain evidence="3 5">MSL 7</strain>
        <strain evidence="2 4">WC1</strain>
    </source>
</reference>
<dbReference type="EMBL" id="SNXX01000001">
    <property type="protein sequence ID" value="TDQ06166.1"/>
    <property type="molecule type" value="Genomic_DNA"/>
</dbReference>
<dbReference type="RefSeq" id="WP_108140411.1">
    <property type="nucleotide sequence ID" value="NZ_QAXS01000016.1"/>
</dbReference>
<evidence type="ECO:0000313" key="2">
    <source>
        <dbReference type="EMBL" id="PTV98509.1"/>
    </source>
</evidence>
<name>A0A2T5RJ59_9FIRM</name>
<sequence length="379" mass="43916">MTEVKMDILKDLIQCQESPCVSIYMSTKAVHKGEFKKLEIEFKNLLQEVEEKLEKNWDFKQRDVDKFLDEAYTLAADSNFWQEQKEGLAVFISPDRFEHFKLAVDTFDKSHVSYSFNLKQLIADLKDNQQYYLLALSPNHSQLYQADRNNIKEISVEEMPASIKDYLNLDEAAAEKYQSVNTAGGSSVFHGQGAASDDDNEDLIHYLKEIDRVINQELKESDSYLVVATDDSLFSFYKNINNYDNLLADNLSGNSRQMNKKELREKSWQIVEPHLHDYLNKDKERYLELQATEKTADNLEDIVEASHYSKIDTLFLNKRAEKDGIFVEEENEIKTMNNNKDYDLYNFAAVETLINGGEVYPLESDEMPADGDVLAIFRY</sequence>